<reference evidence="3" key="1">
    <citation type="journal article" date="2019" name="Int. J. Syst. Evol. Microbiol.">
        <title>The Global Catalogue of Microorganisms (GCM) 10K type strain sequencing project: providing services to taxonomists for standard genome sequencing and annotation.</title>
        <authorList>
            <consortium name="The Broad Institute Genomics Platform"/>
            <consortium name="The Broad Institute Genome Sequencing Center for Infectious Disease"/>
            <person name="Wu L."/>
            <person name="Ma J."/>
        </authorList>
    </citation>
    <scope>NUCLEOTIDE SEQUENCE [LARGE SCALE GENOMIC DNA]</scope>
    <source>
        <strain evidence="3">JCM 4957</strain>
    </source>
</reference>
<evidence type="ECO:0000313" key="3">
    <source>
        <dbReference type="Proteomes" id="UP000653308"/>
    </source>
</evidence>
<name>A0ABQ2Z517_9ACTN</name>
<sequence>MPSATVRSAVSAGALAAALTLSLSSQAAADVGDEDIERLELVGVIKTDSTPYYALTGDSWTTYMHLYTPGDKRVGDASARCSAVEAPLFESRVTTQCTRVLRLKAGEITLHDVITREGREKVTARTAIAGGTGKYNDAEGEGYITLDGDRVVFDLYVDD</sequence>
<evidence type="ECO:0000313" key="2">
    <source>
        <dbReference type="EMBL" id="GGY01468.1"/>
    </source>
</evidence>
<evidence type="ECO:0000256" key="1">
    <source>
        <dbReference type="SAM" id="SignalP"/>
    </source>
</evidence>
<proteinExistence type="predicted"/>
<dbReference type="Gene3D" id="2.40.480.10">
    <property type="entry name" value="Allene oxide cyclase-like"/>
    <property type="match status" value="1"/>
</dbReference>
<keyword evidence="3" id="KW-1185">Reference proteome</keyword>
<organism evidence="2 3">
    <name type="scientific">Streptomyces djakartensis</name>
    <dbReference type="NCBI Taxonomy" id="68193"/>
    <lineage>
        <taxon>Bacteria</taxon>
        <taxon>Bacillati</taxon>
        <taxon>Actinomycetota</taxon>
        <taxon>Actinomycetes</taxon>
        <taxon>Kitasatosporales</taxon>
        <taxon>Streptomycetaceae</taxon>
        <taxon>Streptomyces</taxon>
    </lineage>
</organism>
<dbReference type="Proteomes" id="UP000653308">
    <property type="component" value="Unassembled WGS sequence"/>
</dbReference>
<gene>
    <name evidence="2" type="ORF">GCM10010384_01320</name>
</gene>
<dbReference type="RefSeq" id="WP_190195670.1">
    <property type="nucleotide sequence ID" value="NZ_BMWE01000001.1"/>
</dbReference>
<comment type="caution">
    <text evidence="2">The sequence shown here is derived from an EMBL/GenBank/DDBJ whole genome shotgun (WGS) entry which is preliminary data.</text>
</comment>
<dbReference type="InterPro" id="IPR044859">
    <property type="entry name" value="Allene_oxi_cyc_Dirigent"/>
</dbReference>
<feature type="signal peptide" evidence="1">
    <location>
        <begin position="1"/>
        <end position="29"/>
    </location>
</feature>
<keyword evidence="1" id="KW-0732">Signal</keyword>
<protein>
    <submittedName>
        <fullName evidence="2">Uncharacterized protein</fullName>
    </submittedName>
</protein>
<accession>A0ABQ2Z517</accession>
<feature type="chain" id="PRO_5046025303" evidence="1">
    <location>
        <begin position="30"/>
        <end position="159"/>
    </location>
</feature>
<dbReference type="EMBL" id="BMWE01000001">
    <property type="protein sequence ID" value="GGY01468.1"/>
    <property type="molecule type" value="Genomic_DNA"/>
</dbReference>